<name>A0AAP0M171_9ROSI</name>
<evidence type="ECO:0000313" key="2">
    <source>
        <dbReference type="EMBL" id="KAK9194162.1"/>
    </source>
</evidence>
<sequence>MSQISIAFIEDRKELIIDVRENFEPDPALCSIYGVPGPLRKIKEEAYTPKLISIGPFHYDKDELANMEKQKIRYKREFVKRIGPEKLQQLTNFIEENEKRIRNSYEENSELDRIDFISMILYDAVFIIELFLRYYSRESDFLLNRFCLRETIWSDLWLLENQLPFFVLDGLYQLAFPNLCPENGDPSFISLSCVFFRHCDRGDIMAVGAEDILHFTDLSRYLMASRYPRKYPEGGERLKDLPCATKLQASGVRFNSIRGELLLDIRFEKKKLLGIPCLKVAELQIPQIEVDKHTESYLRNVMALEQCHYPGEPVVCNYIDLMDKLIDTDKDVKLLAEAGIIYSNLGEGTRIADMFSDLCLEIRFSESNYSGIIKALRDQLKQLFEMESKNSTFGSIGELKEPLIRKEESSEPPQVRLSMGSRVPRPHQVISAPHPEVIS</sequence>
<feature type="region of interest" description="Disordered" evidence="1">
    <location>
        <begin position="405"/>
        <end position="439"/>
    </location>
</feature>
<dbReference type="AlphaFoldDB" id="A0AAP0M171"/>
<gene>
    <name evidence="2" type="ORF">WN944_004865</name>
</gene>
<evidence type="ECO:0000313" key="3">
    <source>
        <dbReference type="Proteomes" id="UP001428341"/>
    </source>
</evidence>
<dbReference type="Proteomes" id="UP001428341">
    <property type="component" value="Unassembled WGS sequence"/>
</dbReference>
<organism evidence="2 3">
    <name type="scientific">Citrus x changshan-huyou</name>
    <dbReference type="NCBI Taxonomy" id="2935761"/>
    <lineage>
        <taxon>Eukaryota</taxon>
        <taxon>Viridiplantae</taxon>
        <taxon>Streptophyta</taxon>
        <taxon>Embryophyta</taxon>
        <taxon>Tracheophyta</taxon>
        <taxon>Spermatophyta</taxon>
        <taxon>Magnoliopsida</taxon>
        <taxon>eudicotyledons</taxon>
        <taxon>Gunneridae</taxon>
        <taxon>Pentapetalae</taxon>
        <taxon>rosids</taxon>
        <taxon>malvids</taxon>
        <taxon>Sapindales</taxon>
        <taxon>Rutaceae</taxon>
        <taxon>Aurantioideae</taxon>
        <taxon>Citrus</taxon>
    </lineage>
</organism>
<dbReference type="PANTHER" id="PTHR31170:SF9">
    <property type="entry name" value="PROTEIN, PUTATIVE (DUF247)-RELATED"/>
    <property type="match status" value="1"/>
</dbReference>
<accession>A0AAP0M171</accession>
<dbReference type="InterPro" id="IPR004158">
    <property type="entry name" value="DUF247_pln"/>
</dbReference>
<dbReference type="Pfam" id="PF03140">
    <property type="entry name" value="DUF247"/>
    <property type="match status" value="1"/>
</dbReference>
<protein>
    <submittedName>
        <fullName evidence="2">Uncharacterized protein</fullName>
    </submittedName>
</protein>
<proteinExistence type="predicted"/>
<reference evidence="2 3" key="1">
    <citation type="submission" date="2024-05" db="EMBL/GenBank/DDBJ databases">
        <title>Haplotype-resolved chromosome-level genome assembly of Huyou (Citrus changshanensis).</title>
        <authorList>
            <person name="Miao C."/>
            <person name="Chen W."/>
            <person name="Wu Y."/>
            <person name="Wang L."/>
            <person name="Zhao S."/>
            <person name="Grierson D."/>
            <person name="Xu C."/>
            <person name="Chen K."/>
        </authorList>
    </citation>
    <scope>NUCLEOTIDE SEQUENCE [LARGE SCALE GENOMIC DNA]</scope>
    <source>
        <strain evidence="2">01-14</strain>
        <tissue evidence="2">Leaf</tissue>
    </source>
</reference>
<dbReference type="EMBL" id="JBCGBO010000006">
    <property type="protein sequence ID" value="KAK9194162.1"/>
    <property type="molecule type" value="Genomic_DNA"/>
</dbReference>
<dbReference type="PANTHER" id="PTHR31170">
    <property type="entry name" value="BNAC04G53230D PROTEIN"/>
    <property type="match status" value="1"/>
</dbReference>
<evidence type="ECO:0000256" key="1">
    <source>
        <dbReference type="SAM" id="MobiDB-lite"/>
    </source>
</evidence>
<keyword evidence="3" id="KW-1185">Reference proteome</keyword>
<comment type="caution">
    <text evidence="2">The sequence shown here is derived from an EMBL/GenBank/DDBJ whole genome shotgun (WGS) entry which is preliminary data.</text>
</comment>